<gene>
    <name evidence="1" type="ORF">MHI_LOCUS888671</name>
</gene>
<dbReference type="Proteomes" id="UP000752696">
    <property type="component" value="Unassembled WGS sequence"/>
</dbReference>
<evidence type="ECO:0000313" key="1">
    <source>
        <dbReference type="EMBL" id="CAD1479912.1"/>
    </source>
</evidence>
<comment type="caution">
    <text evidence="1">The sequence shown here is derived from an EMBL/GenBank/DDBJ whole genome shotgun (WGS) entry which is preliminary data.</text>
</comment>
<sequence length="38" mass="4601">MTNNAFIEHRHCSDTLPILSFFFNSTFIRQIIYKLLRI</sequence>
<reference evidence="1" key="1">
    <citation type="submission" date="2020-07" db="EMBL/GenBank/DDBJ databases">
        <authorList>
            <person name="Nazaruddin N."/>
        </authorList>
    </citation>
    <scope>NUCLEOTIDE SEQUENCE</scope>
</reference>
<accession>A0A6V7HJB7</accession>
<keyword evidence="2" id="KW-1185">Reference proteome</keyword>
<feature type="non-terminal residue" evidence="1">
    <location>
        <position position="38"/>
    </location>
</feature>
<dbReference type="EMBL" id="CAJDYZ010011730">
    <property type="protein sequence ID" value="CAD1479912.1"/>
    <property type="molecule type" value="Genomic_DNA"/>
</dbReference>
<proteinExistence type="predicted"/>
<dbReference type="AlphaFoldDB" id="A0A6V7HJB7"/>
<protein>
    <submittedName>
        <fullName evidence="1">Uncharacterized protein</fullName>
    </submittedName>
</protein>
<name>A0A6V7HJB7_9HYME</name>
<evidence type="ECO:0000313" key="2">
    <source>
        <dbReference type="Proteomes" id="UP000752696"/>
    </source>
</evidence>
<organism evidence="1 2">
    <name type="scientific">Heterotrigona itama</name>
    <dbReference type="NCBI Taxonomy" id="395501"/>
    <lineage>
        <taxon>Eukaryota</taxon>
        <taxon>Metazoa</taxon>
        <taxon>Ecdysozoa</taxon>
        <taxon>Arthropoda</taxon>
        <taxon>Hexapoda</taxon>
        <taxon>Insecta</taxon>
        <taxon>Pterygota</taxon>
        <taxon>Neoptera</taxon>
        <taxon>Endopterygota</taxon>
        <taxon>Hymenoptera</taxon>
        <taxon>Apocrita</taxon>
        <taxon>Aculeata</taxon>
        <taxon>Apoidea</taxon>
        <taxon>Anthophila</taxon>
        <taxon>Apidae</taxon>
        <taxon>Heterotrigona</taxon>
    </lineage>
</organism>